<evidence type="ECO:0000256" key="2">
    <source>
        <dbReference type="ARBA" id="ARBA00022840"/>
    </source>
</evidence>
<keyword evidence="3" id="KW-0378">Hydrolase</keyword>
<evidence type="ECO:0000313" key="9">
    <source>
        <dbReference type="EMBL" id="RKQ37874.1"/>
    </source>
</evidence>
<dbReference type="Gene3D" id="1.10.10.2220">
    <property type="match status" value="1"/>
</dbReference>
<dbReference type="Pfam" id="PF18335">
    <property type="entry name" value="SH3_13"/>
    <property type="match status" value="1"/>
</dbReference>
<evidence type="ECO:0000259" key="6">
    <source>
        <dbReference type="Pfam" id="PF14490"/>
    </source>
</evidence>
<evidence type="ECO:0000256" key="1">
    <source>
        <dbReference type="ARBA" id="ARBA00022741"/>
    </source>
</evidence>
<keyword evidence="3" id="KW-0413">Isomerase</keyword>
<dbReference type="GO" id="GO:0006310">
    <property type="term" value="P:DNA recombination"/>
    <property type="evidence" value="ECO:0007669"/>
    <property type="project" value="InterPro"/>
</dbReference>
<evidence type="ECO:0000256" key="4">
    <source>
        <dbReference type="SAM" id="MobiDB-lite"/>
    </source>
</evidence>
<dbReference type="NCBIfam" id="TIGR01448">
    <property type="entry name" value="recD_rel"/>
    <property type="match status" value="1"/>
</dbReference>
<evidence type="ECO:0000259" key="8">
    <source>
        <dbReference type="Pfam" id="PF23139"/>
    </source>
</evidence>
<feature type="region of interest" description="Disordered" evidence="4">
    <location>
        <begin position="751"/>
        <end position="773"/>
    </location>
</feature>
<reference evidence="9 10" key="1">
    <citation type="journal article" date="2016" name="Int. J. Syst. Evol. Microbiol.">
        <title>Oceanobacillus halophilus sp. nov., a novel moderately halophilic bacterium from a hypersaline lake.</title>
        <authorList>
            <person name="Amoozegar M.A."/>
            <person name="Bagheri M."/>
            <person name="Makhdoumi A."/>
            <person name="Nikou M.M."/>
            <person name="Fazeli S.A.S."/>
            <person name="Schumann P."/>
            <person name="Sproer C."/>
            <person name="Sanchez-Porro C."/>
            <person name="Ventosa A."/>
        </authorList>
    </citation>
    <scope>NUCLEOTIDE SEQUENCE [LARGE SCALE GENOMIC DNA]</scope>
    <source>
        <strain evidence="9 10">DSM 23996</strain>
    </source>
</reference>
<dbReference type="HAMAP" id="MF_01488">
    <property type="entry name" value="RecD2"/>
    <property type="match status" value="1"/>
</dbReference>
<dbReference type="Pfam" id="PF14490">
    <property type="entry name" value="HHH_RecD2"/>
    <property type="match status" value="1"/>
</dbReference>
<evidence type="ECO:0000313" key="10">
    <source>
        <dbReference type="Proteomes" id="UP000269301"/>
    </source>
</evidence>
<evidence type="ECO:0000259" key="7">
    <source>
        <dbReference type="Pfam" id="PF18335"/>
    </source>
</evidence>
<dbReference type="GO" id="GO:0043139">
    <property type="term" value="F:5'-3' DNA helicase activity"/>
    <property type="evidence" value="ECO:0007669"/>
    <property type="project" value="UniProtKB-UniRule"/>
</dbReference>
<feature type="domain" description="ATP-dependent RecD2 DNA helicase SH3" evidence="7">
    <location>
        <begin position="585"/>
        <end position="655"/>
    </location>
</feature>
<dbReference type="CDD" id="cd17933">
    <property type="entry name" value="DEXSc_RecD-like"/>
    <property type="match status" value="1"/>
</dbReference>
<proteinExistence type="inferred from homology"/>
<sequence>MENVQQSEEQKYIKGELLYTIFHNESEQFSIAKIKIRETNEDFKEKDVVIKGYFSRLQEQTTYYFYGEFERHAKFGMQYKVLSYKTFIPDTKDGLVAYLSSDLFYGIGKKLAKRIVNQLGENAISKILNHPESLKDVRGLKKETRDKLVQSIHENQGFEHVVVHLAKYNIGLKMAQKIYKVYKEDAMEKLEEDPYQFVFDIEGFGFQTADEIARQNGLSLTHPNRIGAGCIYVLQKSVQDGHVYLPLDACIYEVMNLLIGSQELTESIIADRLEELNTEKKAIIQDGNVYLPSLYYAEDGFASHLERIIQKPIEHETPLAEVMKIIGDIEEQEVLSYGKEQFEAINQAIHSKVMILTGGPGTGKTTVIKGIIKAYAAIHNLSLDPMDYDKKKDFPFVLAAPTGRAAKRLTESTGLPALTIHRLLGWNGNNGFDKDEQEQLNGKFLIVDEFSMVDIWLANSLFKAIPDNMQVLLVGDEDQLPSVGPGQVLSDLLLSGLIPSISLSEVYRQKEGSKIIQLAHEIKNDICTPESLKNDKDFSFITCHEYQMIDVITTIFNRAKEKGMDLKDMQVLAPMYRSQAGITMINKHLQQLINPKTKRRREVKANDVVYRVGDKVIQLVNQPEDGVFNGDIGEIVAIFREDENKENEEQIVISFDDDKEVVYVRKDYINFMHAYCISIHKSQGSEFPIVVLPVISAYHRMLRKNLVYTAITRSKESLIICGEMNAFFKGIRTMDTNKRYTSLKERLSKQLKTSPMEVQNRNEEELSPYDFME</sequence>
<dbReference type="GO" id="GO:0003677">
    <property type="term" value="F:DNA binding"/>
    <property type="evidence" value="ECO:0007669"/>
    <property type="project" value="UniProtKB-UniRule"/>
</dbReference>
<dbReference type="InterPro" id="IPR041451">
    <property type="entry name" value="RecD2_SH13"/>
</dbReference>
<dbReference type="CDD" id="cd18809">
    <property type="entry name" value="SF1_C_RecD"/>
    <property type="match status" value="1"/>
</dbReference>
<dbReference type="Gene3D" id="3.40.50.300">
    <property type="entry name" value="P-loop containing nucleotide triphosphate hydrolases"/>
    <property type="match status" value="2"/>
</dbReference>
<dbReference type="InterPro" id="IPR029493">
    <property type="entry name" value="RecD2-like_HHH"/>
</dbReference>
<dbReference type="InterPro" id="IPR050534">
    <property type="entry name" value="Coronavir_polyprotein_1ab"/>
</dbReference>
<dbReference type="InterPro" id="IPR027417">
    <property type="entry name" value="P-loop_NTPase"/>
</dbReference>
<dbReference type="Gene3D" id="2.30.30.940">
    <property type="match status" value="1"/>
</dbReference>
<evidence type="ECO:0000259" key="5">
    <source>
        <dbReference type="Pfam" id="PF13538"/>
    </source>
</evidence>
<dbReference type="SUPFAM" id="SSF52540">
    <property type="entry name" value="P-loop containing nucleoside triphosphate hydrolases"/>
    <property type="match status" value="2"/>
</dbReference>
<dbReference type="GO" id="GO:0016887">
    <property type="term" value="F:ATP hydrolysis activity"/>
    <property type="evidence" value="ECO:0007669"/>
    <property type="project" value="RHEA"/>
</dbReference>
<dbReference type="GO" id="GO:0005524">
    <property type="term" value="F:ATP binding"/>
    <property type="evidence" value="ECO:0007669"/>
    <property type="project" value="UniProtKB-UniRule"/>
</dbReference>
<feature type="domain" description="ATP-dependent RecD2 DNA helicase OB-fold" evidence="8">
    <location>
        <begin position="11"/>
        <end position="89"/>
    </location>
</feature>
<dbReference type="Pfam" id="PF13538">
    <property type="entry name" value="UvrD_C_2"/>
    <property type="match status" value="1"/>
</dbReference>
<dbReference type="Pfam" id="PF23139">
    <property type="entry name" value="OB_YrrC"/>
    <property type="match status" value="1"/>
</dbReference>
<evidence type="ECO:0000256" key="3">
    <source>
        <dbReference type="HAMAP-Rule" id="MF_01488"/>
    </source>
</evidence>
<organism evidence="9 10">
    <name type="scientific">Oceanobacillus halophilus</name>
    <dbReference type="NCBI Taxonomy" id="930130"/>
    <lineage>
        <taxon>Bacteria</taxon>
        <taxon>Bacillati</taxon>
        <taxon>Bacillota</taxon>
        <taxon>Bacilli</taxon>
        <taxon>Bacillales</taxon>
        <taxon>Bacillaceae</taxon>
        <taxon>Oceanobacillus</taxon>
    </lineage>
</organism>
<dbReference type="EMBL" id="RBZP01000001">
    <property type="protein sequence ID" value="RKQ37874.1"/>
    <property type="molecule type" value="Genomic_DNA"/>
</dbReference>
<dbReference type="RefSeq" id="WP_121202947.1">
    <property type="nucleotide sequence ID" value="NZ_RBZP01000001.1"/>
</dbReference>
<dbReference type="InterPro" id="IPR006345">
    <property type="entry name" value="RecD2"/>
</dbReference>
<keyword evidence="3 9" id="KW-0347">Helicase</keyword>
<feature type="domain" description="ATP-dependent RecD2 DNA helicase-like helix-hairpin-helix" evidence="6">
    <location>
        <begin position="154"/>
        <end position="244"/>
    </location>
</feature>
<feature type="domain" description="UvrD-like helicase C-terminal" evidence="5">
    <location>
        <begin position="673"/>
        <end position="720"/>
    </location>
</feature>
<comment type="function">
    <text evidence="3">DNA-dependent ATPase and ATP-dependent 5'-3' DNA helicase. Has no activity on blunt DNA or DNA with 3'-overhangs, requires at least 10 bases of 5'-ssDNA for helicase activity.</text>
</comment>
<name>A0A495AEP2_9BACI</name>
<keyword evidence="2 3" id="KW-0067">ATP-binding</keyword>
<comment type="caution">
    <text evidence="9">The sequence shown here is derived from an EMBL/GenBank/DDBJ whole genome shotgun (WGS) entry which is preliminary data.</text>
</comment>
<comment type="catalytic activity">
    <reaction evidence="3">
        <text>ATP + H2O = ADP + phosphate + H(+)</text>
        <dbReference type="Rhea" id="RHEA:13065"/>
        <dbReference type="ChEBI" id="CHEBI:15377"/>
        <dbReference type="ChEBI" id="CHEBI:15378"/>
        <dbReference type="ChEBI" id="CHEBI:30616"/>
        <dbReference type="ChEBI" id="CHEBI:43474"/>
        <dbReference type="ChEBI" id="CHEBI:456216"/>
        <dbReference type="EC" id="5.6.2.3"/>
    </reaction>
</comment>
<accession>A0A495AEP2</accession>
<keyword evidence="1 3" id="KW-0547">Nucleotide-binding</keyword>
<dbReference type="GO" id="GO:0017116">
    <property type="term" value="F:single-stranded DNA helicase activity"/>
    <property type="evidence" value="ECO:0007669"/>
    <property type="project" value="TreeGrafter"/>
</dbReference>
<dbReference type="InterPro" id="IPR027785">
    <property type="entry name" value="UvrD-like_helicase_C"/>
</dbReference>
<feature type="binding site" evidence="3">
    <location>
        <begin position="361"/>
        <end position="365"/>
    </location>
    <ligand>
        <name>ATP</name>
        <dbReference type="ChEBI" id="CHEBI:30616"/>
    </ligand>
</feature>
<dbReference type="Proteomes" id="UP000269301">
    <property type="component" value="Unassembled WGS sequence"/>
</dbReference>
<dbReference type="OrthoDB" id="9803432at2"/>
<dbReference type="InterPro" id="IPR055446">
    <property type="entry name" value="RecD2_N_OB"/>
</dbReference>
<dbReference type="GO" id="GO:0009338">
    <property type="term" value="C:exodeoxyribonuclease V complex"/>
    <property type="evidence" value="ECO:0007669"/>
    <property type="project" value="TreeGrafter"/>
</dbReference>
<dbReference type="EC" id="5.6.2.3" evidence="3"/>
<gene>
    <name evidence="3" type="primary">recD2</name>
    <name evidence="9" type="ORF">D8M06_03495</name>
</gene>
<keyword evidence="3" id="KW-0238">DNA-binding</keyword>
<dbReference type="Pfam" id="PF13245">
    <property type="entry name" value="AAA_19"/>
    <property type="match status" value="1"/>
</dbReference>
<keyword evidence="10" id="KW-1185">Reference proteome</keyword>
<dbReference type="PANTHER" id="PTHR43788:SF6">
    <property type="entry name" value="DNA HELICASE B"/>
    <property type="match status" value="1"/>
</dbReference>
<protein>
    <recommendedName>
        <fullName evidence="3">ATP-dependent RecD2 DNA helicase</fullName>
        <ecNumber evidence="3">5.6.2.3</ecNumber>
    </recommendedName>
    <alternativeName>
        <fullName evidence="3">DNA 5'-3' helicase subunit RecD2</fullName>
    </alternativeName>
</protein>
<dbReference type="PANTHER" id="PTHR43788">
    <property type="entry name" value="DNA2/NAM7 HELICASE FAMILY MEMBER"/>
    <property type="match status" value="1"/>
</dbReference>
<dbReference type="AlphaFoldDB" id="A0A495AEP2"/>
<comment type="similarity">
    <text evidence="3">Belongs to the RecD family. RecD2 subfamily.</text>
</comment>